<proteinExistence type="predicted"/>
<dbReference type="SUPFAM" id="SSF53822">
    <property type="entry name" value="Periplasmic binding protein-like I"/>
    <property type="match status" value="1"/>
</dbReference>
<dbReference type="GO" id="GO:0038023">
    <property type="term" value="F:signaling receptor activity"/>
    <property type="evidence" value="ECO:0007669"/>
    <property type="project" value="TreeGrafter"/>
</dbReference>
<keyword evidence="4" id="KW-0472">Membrane</keyword>
<dbReference type="OrthoDB" id="10065302at2759"/>
<feature type="signal peptide" evidence="5">
    <location>
        <begin position="1"/>
        <end position="16"/>
    </location>
</feature>
<accession>A0A8K0CEE0</accession>
<keyword evidence="2" id="KW-0812">Transmembrane</keyword>
<gene>
    <name evidence="7" type="ORF">ILUMI_20387</name>
</gene>
<sequence>MYLVLFFLLLFGAIQAQKDPAWPIDNCTSIAESCRERDKKPARSCDIICSPENCTINVVVILPKNNTYVVSMDKAVTTLLIAEEDAKNQSLLNNNVDLNVVALDDNCEQAFATIASLDAYTEYCAHVIFGPVCDFCLASVGRIAKFIGYDGIPVITPGGFTYDFTKKKTECQDEYYMVVNTGLVDYRSFGEFFHLLMKEYNWQKVALMYEKHDQNEVGGERSCQLLLESVMEDILEIEKFTYNDGDLFLSGLSYEEHLRTEVGVKYGIIVLCSNGENTRRIMLKAERLKMIDKGEYVFFNFLLHN</sequence>
<feature type="non-terminal residue" evidence="7">
    <location>
        <position position="305"/>
    </location>
</feature>
<dbReference type="GO" id="GO:0017046">
    <property type="term" value="F:peptide hormone binding"/>
    <property type="evidence" value="ECO:0007669"/>
    <property type="project" value="TreeGrafter"/>
</dbReference>
<organism evidence="7 8">
    <name type="scientific">Ignelater luminosus</name>
    <name type="common">Cucubano</name>
    <name type="synonym">Pyrophorus luminosus</name>
    <dbReference type="NCBI Taxonomy" id="2038154"/>
    <lineage>
        <taxon>Eukaryota</taxon>
        <taxon>Metazoa</taxon>
        <taxon>Ecdysozoa</taxon>
        <taxon>Arthropoda</taxon>
        <taxon>Hexapoda</taxon>
        <taxon>Insecta</taxon>
        <taxon>Pterygota</taxon>
        <taxon>Neoptera</taxon>
        <taxon>Endopterygota</taxon>
        <taxon>Coleoptera</taxon>
        <taxon>Polyphaga</taxon>
        <taxon>Elateriformia</taxon>
        <taxon>Elateroidea</taxon>
        <taxon>Elateridae</taxon>
        <taxon>Agrypninae</taxon>
        <taxon>Pyrophorini</taxon>
        <taxon>Ignelater</taxon>
    </lineage>
</organism>
<evidence type="ECO:0000256" key="5">
    <source>
        <dbReference type="SAM" id="SignalP"/>
    </source>
</evidence>
<dbReference type="Proteomes" id="UP000801492">
    <property type="component" value="Unassembled WGS sequence"/>
</dbReference>
<dbReference type="InterPro" id="IPR001828">
    <property type="entry name" value="ANF_lig-bd_rcpt"/>
</dbReference>
<dbReference type="InterPro" id="IPR028082">
    <property type="entry name" value="Peripla_BP_I"/>
</dbReference>
<evidence type="ECO:0000313" key="8">
    <source>
        <dbReference type="Proteomes" id="UP000801492"/>
    </source>
</evidence>
<evidence type="ECO:0000256" key="3">
    <source>
        <dbReference type="ARBA" id="ARBA00022989"/>
    </source>
</evidence>
<dbReference type="Pfam" id="PF01094">
    <property type="entry name" value="ANF_receptor"/>
    <property type="match status" value="1"/>
</dbReference>
<dbReference type="Gene3D" id="3.40.50.2300">
    <property type="match status" value="1"/>
</dbReference>
<comment type="subcellular location">
    <subcellularLocation>
        <location evidence="1">Membrane</location>
    </subcellularLocation>
</comment>
<evidence type="ECO:0000256" key="2">
    <source>
        <dbReference type="ARBA" id="ARBA00022692"/>
    </source>
</evidence>
<feature type="chain" id="PRO_5035466566" description="Receptor ligand binding region domain-containing protein" evidence="5">
    <location>
        <begin position="17"/>
        <end position="305"/>
    </location>
</feature>
<dbReference type="PANTHER" id="PTHR44755:SF11">
    <property type="entry name" value="ATRIAL NATRIURETIC PEPTIDE RECEPTOR 3 ISOFORM X1"/>
    <property type="match status" value="1"/>
</dbReference>
<dbReference type="GO" id="GO:0007165">
    <property type="term" value="P:signal transduction"/>
    <property type="evidence" value="ECO:0007669"/>
    <property type="project" value="TreeGrafter"/>
</dbReference>
<dbReference type="InterPro" id="IPR052612">
    <property type="entry name" value="ANP_Clearance_Receptor"/>
</dbReference>
<evidence type="ECO:0000256" key="4">
    <source>
        <dbReference type="ARBA" id="ARBA00023136"/>
    </source>
</evidence>
<evidence type="ECO:0000313" key="7">
    <source>
        <dbReference type="EMBL" id="KAF2885804.1"/>
    </source>
</evidence>
<dbReference type="GO" id="GO:0016020">
    <property type="term" value="C:membrane"/>
    <property type="evidence" value="ECO:0007669"/>
    <property type="project" value="UniProtKB-SubCell"/>
</dbReference>
<keyword evidence="5" id="KW-0732">Signal</keyword>
<comment type="caution">
    <text evidence="7">The sequence shown here is derived from an EMBL/GenBank/DDBJ whole genome shotgun (WGS) entry which is preliminary data.</text>
</comment>
<keyword evidence="3" id="KW-1133">Transmembrane helix</keyword>
<feature type="domain" description="Receptor ligand binding region" evidence="6">
    <location>
        <begin position="79"/>
        <end position="299"/>
    </location>
</feature>
<name>A0A8K0CEE0_IGNLU</name>
<dbReference type="AlphaFoldDB" id="A0A8K0CEE0"/>
<protein>
    <recommendedName>
        <fullName evidence="6">Receptor ligand binding region domain-containing protein</fullName>
    </recommendedName>
</protein>
<keyword evidence="8" id="KW-1185">Reference proteome</keyword>
<dbReference type="EMBL" id="VTPC01089649">
    <property type="protein sequence ID" value="KAF2885804.1"/>
    <property type="molecule type" value="Genomic_DNA"/>
</dbReference>
<evidence type="ECO:0000256" key="1">
    <source>
        <dbReference type="ARBA" id="ARBA00004370"/>
    </source>
</evidence>
<dbReference type="PANTHER" id="PTHR44755">
    <property type="entry name" value="NATRIURETIC PEPTIDE RECEPTOR 3-RELATED"/>
    <property type="match status" value="1"/>
</dbReference>
<evidence type="ECO:0000259" key="6">
    <source>
        <dbReference type="Pfam" id="PF01094"/>
    </source>
</evidence>
<reference evidence="7" key="1">
    <citation type="submission" date="2019-08" db="EMBL/GenBank/DDBJ databases">
        <title>The genome of the North American firefly Photinus pyralis.</title>
        <authorList>
            <consortium name="Photinus pyralis genome working group"/>
            <person name="Fallon T.R."/>
            <person name="Sander Lower S.E."/>
            <person name="Weng J.-K."/>
        </authorList>
    </citation>
    <scope>NUCLEOTIDE SEQUENCE</scope>
    <source>
        <strain evidence="7">TRF0915ILg1</strain>
        <tissue evidence="7">Whole body</tissue>
    </source>
</reference>